<dbReference type="NCBIfam" id="NF011470">
    <property type="entry name" value="PRK14887.1"/>
    <property type="match status" value="1"/>
</dbReference>
<evidence type="ECO:0000313" key="9">
    <source>
        <dbReference type="EMBL" id="KAK8775346.1"/>
    </source>
</evidence>
<proteinExistence type="inferred from homology"/>
<name>A0AAQ4EKS2_AMBAM</name>
<keyword evidence="5" id="KW-0819">tRNA processing</keyword>
<dbReference type="GO" id="GO:0005634">
    <property type="term" value="C:nucleus"/>
    <property type="evidence" value="ECO:0007669"/>
    <property type="project" value="UniProtKB-SubCell"/>
</dbReference>
<evidence type="ECO:0000256" key="3">
    <source>
        <dbReference type="ARBA" id="ARBA00007073"/>
    </source>
</evidence>
<dbReference type="AlphaFoldDB" id="A0AAQ4EKS2"/>
<evidence type="ECO:0000256" key="5">
    <source>
        <dbReference type="ARBA" id="ARBA00022694"/>
    </source>
</evidence>
<sequence>MTSSMRPEDVSDAGLSACVSVPFPSERDAEVVYNSLRIDSDPKRSGCSKKLSLEGSILTVNFTAKDARQLRVGVNSFFDLLVLAIDTVQRFGPAS</sequence>
<dbReference type="Proteomes" id="UP001321473">
    <property type="component" value="Unassembled WGS sequence"/>
</dbReference>
<dbReference type="Gene3D" id="3.30.310.50">
    <property type="entry name" value="Alpha-D-phosphohexomutase, C-terminal domain"/>
    <property type="match status" value="1"/>
</dbReference>
<accession>A0AAQ4EKS2</accession>
<evidence type="ECO:0000313" key="10">
    <source>
        <dbReference type="Proteomes" id="UP001321473"/>
    </source>
</evidence>
<evidence type="ECO:0000256" key="8">
    <source>
        <dbReference type="ARBA" id="ARBA00076355"/>
    </source>
</evidence>
<gene>
    <name evidence="9" type="ORF">V5799_031309</name>
</gene>
<evidence type="ECO:0000256" key="1">
    <source>
        <dbReference type="ARBA" id="ARBA00004123"/>
    </source>
</evidence>
<protein>
    <recommendedName>
        <fullName evidence="8">L antigen family member 3</fullName>
    </recommendedName>
</protein>
<dbReference type="GO" id="GO:0070525">
    <property type="term" value="P:tRNA threonylcarbamoyladenosine metabolic process"/>
    <property type="evidence" value="ECO:0007669"/>
    <property type="project" value="TreeGrafter"/>
</dbReference>
<dbReference type="GO" id="GO:0008033">
    <property type="term" value="P:tRNA processing"/>
    <property type="evidence" value="ECO:0007669"/>
    <property type="project" value="UniProtKB-KW"/>
</dbReference>
<comment type="function">
    <text evidence="7">Component of the EKC/KEOPS complex that is required for the formation of a threonylcarbamoyl group on adenosine at position 37 (t(6)A37) in tRNAs that read codons beginning with adenine. The complex is probably involved in the transfer of the threonylcarbamoyl moiety of threonylcarbamoyl-AMP (TC-AMP) to the N6 group of A37. LAGE3 functions as a dimerization module for the complex.</text>
</comment>
<comment type="caution">
    <text evidence="9">The sequence shown here is derived from an EMBL/GenBank/DDBJ whole genome shotgun (WGS) entry which is preliminary data.</text>
</comment>
<evidence type="ECO:0000256" key="2">
    <source>
        <dbReference type="ARBA" id="ARBA00004496"/>
    </source>
</evidence>
<dbReference type="InterPro" id="IPR015419">
    <property type="entry name" value="CTAG/Pcc1"/>
</dbReference>
<comment type="subcellular location">
    <subcellularLocation>
        <location evidence="2">Cytoplasm</location>
    </subcellularLocation>
    <subcellularLocation>
        <location evidence="1">Nucleus</location>
    </subcellularLocation>
</comment>
<dbReference type="GO" id="GO:0000408">
    <property type="term" value="C:EKC/KEOPS complex"/>
    <property type="evidence" value="ECO:0007669"/>
    <property type="project" value="TreeGrafter"/>
</dbReference>
<dbReference type="GO" id="GO:0005737">
    <property type="term" value="C:cytoplasm"/>
    <property type="evidence" value="ECO:0007669"/>
    <property type="project" value="UniProtKB-SubCell"/>
</dbReference>
<dbReference type="Pfam" id="PF09341">
    <property type="entry name" value="Pcc1"/>
    <property type="match status" value="1"/>
</dbReference>
<organism evidence="9 10">
    <name type="scientific">Amblyomma americanum</name>
    <name type="common">Lone star tick</name>
    <dbReference type="NCBI Taxonomy" id="6943"/>
    <lineage>
        <taxon>Eukaryota</taxon>
        <taxon>Metazoa</taxon>
        <taxon>Ecdysozoa</taxon>
        <taxon>Arthropoda</taxon>
        <taxon>Chelicerata</taxon>
        <taxon>Arachnida</taxon>
        <taxon>Acari</taxon>
        <taxon>Parasitiformes</taxon>
        <taxon>Ixodida</taxon>
        <taxon>Ixodoidea</taxon>
        <taxon>Ixodidae</taxon>
        <taxon>Amblyomminae</taxon>
        <taxon>Amblyomma</taxon>
    </lineage>
</organism>
<evidence type="ECO:0000256" key="7">
    <source>
        <dbReference type="ARBA" id="ARBA00053047"/>
    </source>
</evidence>
<comment type="similarity">
    <text evidence="3">Belongs to the CTAG/PCC1 family.</text>
</comment>
<dbReference type="FunFam" id="3.30.310.50:FF:000005">
    <property type="entry name" value="L antigen family member 3"/>
    <property type="match status" value="1"/>
</dbReference>
<dbReference type="PANTHER" id="PTHR31283">
    <property type="entry name" value="EKC/KEOPS COMPLEX SUBUNIT PCC1 FAMILY MEMBER"/>
    <property type="match status" value="1"/>
</dbReference>
<keyword evidence="6" id="KW-0539">Nucleus</keyword>
<keyword evidence="10" id="KW-1185">Reference proteome</keyword>
<reference evidence="9 10" key="1">
    <citation type="journal article" date="2023" name="Arcadia Sci">
        <title>De novo assembly of a long-read Amblyomma americanum tick genome.</title>
        <authorList>
            <person name="Chou S."/>
            <person name="Poskanzer K.E."/>
            <person name="Rollins M."/>
            <person name="Thuy-Boun P.S."/>
        </authorList>
    </citation>
    <scope>NUCLEOTIDE SEQUENCE [LARGE SCALE GENOMIC DNA]</scope>
    <source>
        <strain evidence="9">F_SG_1</strain>
        <tissue evidence="9">Salivary glands</tissue>
    </source>
</reference>
<keyword evidence="4" id="KW-0963">Cytoplasm</keyword>
<dbReference type="PANTHER" id="PTHR31283:SF5">
    <property type="entry name" value="EKC_KEOPS COMPLEX SUBUNIT LAGE3"/>
    <property type="match status" value="1"/>
</dbReference>
<evidence type="ECO:0000256" key="6">
    <source>
        <dbReference type="ARBA" id="ARBA00023242"/>
    </source>
</evidence>
<evidence type="ECO:0000256" key="4">
    <source>
        <dbReference type="ARBA" id="ARBA00022490"/>
    </source>
</evidence>
<dbReference type="EMBL" id="JARKHS020014237">
    <property type="protein sequence ID" value="KAK8775346.1"/>
    <property type="molecule type" value="Genomic_DNA"/>
</dbReference>